<organism evidence="2 3">
    <name type="scientific">Aeromonas schubertii</name>
    <dbReference type="NCBI Taxonomy" id="652"/>
    <lineage>
        <taxon>Bacteria</taxon>
        <taxon>Pseudomonadati</taxon>
        <taxon>Pseudomonadota</taxon>
        <taxon>Gammaproteobacteria</taxon>
        <taxon>Aeromonadales</taxon>
        <taxon>Aeromonadaceae</taxon>
        <taxon>Aeromonas</taxon>
    </lineage>
</organism>
<keyword evidence="1" id="KW-0812">Transmembrane</keyword>
<dbReference type="InterPro" id="IPR026268">
    <property type="entry name" value="RseC"/>
</dbReference>
<comment type="caution">
    <text evidence="2">The sequence shown here is derived from an EMBL/GenBank/DDBJ whole genome shotgun (WGS) entry which is preliminary data.</text>
</comment>
<feature type="transmembrane region" description="Helical" evidence="1">
    <location>
        <begin position="82"/>
        <end position="103"/>
    </location>
</feature>
<feature type="transmembrane region" description="Helical" evidence="1">
    <location>
        <begin position="115"/>
        <end position="132"/>
    </location>
</feature>
<dbReference type="Proteomes" id="UP000774958">
    <property type="component" value="Unassembled WGS sequence"/>
</dbReference>
<dbReference type="EMBL" id="JAIRBT010000015">
    <property type="protein sequence ID" value="MBZ6067004.1"/>
    <property type="molecule type" value="Genomic_DNA"/>
</dbReference>
<proteinExistence type="predicted"/>
<dbReference type="Pfam" id="PF04246">
    <property type="entry name" value="RseC_MucC"/>
    <property type="match status" value="1"/>
</dbReference>
<evidence type="ECO:0000313" key="2">
    <source>
        <dbReference type="EMBL" id="MBZ6067004.1"/>
    </source>
</evidence>
<evidence type="ECO:0000313" key="3">
    <source>
        <dbReference type="Proteomes" id="UP000774958"/>
    </source>
</evidence>
<gene>
    <name evidence="2" type="ORF">LA374_12430</name>
</gene>
<dbReference type="InterPro" id="IPR007359">
    <property type="entry name" value="SigmaE_reg_RseC_MucC"/>
</dbReference>
<accession>A0ABS7VDN6</accession>
<name>A0ABS7VDN6_9GAMM</name>
<protein>
    <submittedName>
        <fullName evidence="2">SoxR reducing system RseC family protein</fullName>
    </submittedName>
</protein>
<keyword evidence="1" id="KW-0472">Membrane</keyword>
<sequence length="156" mass="16817">MSPMSEELATVVELDGDHAWVSCERRSACSGCQQQSDCGTGTVAKALANRAQRVRVRLCEEVRVGQQIRIGIPQRSLIQGALLVYLLPLLCLVGGGLVGQLWLRPLLQGGEGVSILATALGGGLGFLLVRYLSHRLGEGEYAPRMLGRVIPTRFHP</sequence>
<keyword evidence="3" id="KW-1185">Reference proteome</keyword>
<evidence type="ECO:0000256" key="1">
    <source>
        <dbReference type="SAM" id="Phobius"/>
    </source>
</evidence>
<dbReference type="PIRSF" id="PIRSF004923">
    <property type="entry name" value="RseC"/>
    <property type="match status" value="1"/>
</dbReference>
<reference evidence="2 3" key="1">
    <citation type="submission" date="2021-09" db="EMBL/GenBank/DDBJ databases">
        <title>Aeromonas schubertii isolated from Asian sea bass.</title>
        <authorList>
            <person name="Pinpimai K."/>
        </authorList>
    </citation>
    <scope>NUCLEOTIDE SEQUENCE [LARGE SCALE GENOMIC DNA]</scope>
    <source>
        <strain evidence="2 3">CHULA2021a</strain>
    </source>
</reference>
<dbReference type="PANTHER" id="PTHR35867:SF1">
    <property type="entry name" value="PROTEIN RSEC"/>
    <property type="match status" value="1"/>
</dbReference>
<dbReference type="PANTHER" id="PTHR35867">
    <property type="entry name" value="PROTEIN RSEC"/>
    <property type="match status" value="1"/>
</dbReference>
<keyword evidence="1" id="KW-1133">Transmembrane helix</keyword>